<organism evidence="1 3">
    <name type="scientific">Cylindrospermopsis raciborskii CS-506_A</name>
    <dbReference type="NCBI Taxonomy" id="2585140"/>
    <lineage>
        <taxon>Bacteria</taxon>
        <taxon>Bacillati</taxon>
        <taxon>Cyanobacteriota</taxon>
        <taxon>Cyanophyceae</taxon>
        <taxon>Nostocales</taxon>
        <taxon>Aphanizomenonaceae</taxon>
        <taxon>Cylindrospermopsis</taxon>
    </lineage>
</organism>
<feature type="non-terminal residue" evidence="1">
    <location>
        <position position="47"/>
    </location>
</feature>
<dbReference type="EMBL" id="VDFG01000990">
    <property type="protein sequence ID" value="MBA4466723.1"/>
    <property type="molecule type" value="Genomic_DNA"/>
</dbReference>
<name>A0A838WGK5_9CYAN</name>
<evidence type="ECO:0000313" key="2">
    <source>
        <dbReference type="EMBL" id="MBA4466723.1"/>
    </source>
</evidence>
<reference evidence="1 3" key="1">
    <citation type="journal article" date="2020" name="J. Appl. Phycol.">
        <title>Morphological changes and genome evolution in Raphidiopsis raciborskii CS-506 after 23 years in culture.</title>
        <authorList>
            <person name="Willis A."/>
            <person name="Bent S.J."/>
            <person name="Jameson I.D."/>
        </authorList>
    </citation>
    <scope>NUCLEOTIDE SEQUENCE [LARGE SCALE GENOMIC DNA]</scope>
    <source>
        <strain evidence="1 3">CS-506_A</strain>
    </source>
</reference>
<evidence type="ECO:0000313" key="3">
    <source>
        <dbReference type="Proteomes" id="UP000538075"/>
    </source>
</evidence>
<sequence length="47" mass="5851">MKWYFWQLIMSNISEYIQNNPHESHRLLGLKYEQLQQLLEKAIKLHH</sequence>
<evidence type="ECO:0000313" key="1">
    <source>
        <dbReference type="EMBL" id="MBA4464904.1"/>
    </source>
</evidence>
<dbReference type="Proteomes" id="UP000538075">
    <property type="component" value="Unassembled WGS sequence"/>
</dbReference>
<protein>
    <submittedName>
        <fullName evidence="1">DDE transposase family protein</fullName>
    </submittedName>
</protein>
<dbReference type="AlphaFoldDB" id="A0A838WGK5"/>
<accession>A0A838WGK5</accession>
<proteinExistence type="predicted"/>
<comment type="caution">
    <text evidence="1">The sequence shown here is derived from an EMBL/GenBank/DDBJ whole genome shotgun (WGS) entry which is preliminary data.</text>
</comment>
<gene>
    <name evidence="1" type="ORF">FHK98_03360</name>
    <name evidence="2" type="ORF">FHK98_15095</name>
</gene>
<dbReference type="EMBL" id="VDFG01000242">
    <property type="protein sequence ID" value="MBA4464904.1"/>
    <property type="molecule type" value="Genomic_DNA"/>
</dbReference>